<evidence type="ECO:0000313" key="2">
    <source>
        <dbReference type="EMBL" id="KAH6896781.1"/>
    </source>
</evidence>
<evidence type="ECO:0000256" key="1">
    <source>
        <dbReference type="SAM" id="MobiDB-lite"/>
    </source>
</evidence>
<proteinExistence type="predicted"/>
<dbReference type="AlphaFoldDB" id="A0A9P9ARI4"/>
<name>A0A9P9ARI4_9HYPO</name>
<feature type="region of interest" description="Disordered" evidence="1">
    <location>
        <begin position="17"/>
        <end position="43"/>
    </location>
</feature>
<dbReference type="Proteomes" id="UP000777438">
    <property type="component" value="Unassembled WGS sequence"/>
</dbReference>
<feature type="compositionally biased region" description="Basic and acidic residues" evidence="1">
    <location>
        <begin position="21"/>
        <end position="39"/>
    </location>
</feature>
<comment type="caution">
    <text evidence="2">The sequence shown here is derived from an EMBL/GenBank/DDBJ whole genome shotgun (WGS) entry which is preliminary data.</text>
</comment>
<organism evidence="2 3">
    <name type="scientific">Thelonectria olida</name>
    <dbReference type="NCBI Taxonomy" id="1576542"/>
    <lineage>
        <taxon>Eukaryota</taxon>
        <taxon>Fungi</taxon>
        <taxon>Dikarya</taxon>
        <taxon>Ascomycota</taxon>
        <taxon>Pezizomycotina</taxon>
        <taxon>Sordariomycetes</taxon>
        <taxon>Hypocreomycetidae</taxon>
        <taxon>Hypocreales</taxon>
        <taxon>Nectriaceae</taxon>
        <taxon>Thelonectria</taxon>
    </lineage>
</organism>
<keyword evidence="3" id="KW-1185">Reference proteome</keyword>
<protein>
    <submittedName>
        <fullName evidence="2">Uncharacterized protein</fullName>
    </submittedName>
</protein>
<dbReference type="EMBL" id="JAGPYM010000003">
    <property type="protein sequence ID" value="KAH6896781.1"/>
    <property type="molecule type" value="Genomic_DNA"/>
</dbReference>
<evidence type="ECO:0000313" key="3">
    <source>
        <dbReference type="Proteomes" id="UP000777438"/>
    </source>
</evidence>
<reference evidence="2 3" key="1">
    <citation type="journal article" date="2021" name="Nat. Commun.">
        <title>Genetic determinants of endophytism in the Arabidopsis root mycobiome.</title>
        <authorList>
            <person name="Mesny F."/>
            <person name="Miyauchi S."/>
            <person name="Thiergart T."/>
            <person name="Pickel B."/>
            <person name="Atanasova L."/>
            <person name="Karlsson M."/>
            <person name="Huettel B."/>
            <person name="Barry K.W."/>
            <person name="Haridas S."/>
            <person name="Chen C."/>
            <person name="Bauer D."/>
            <person name="Andreopoulos W."/>
            <person name="Pangilinan J."/>
            <person name="LaButti K."/>
            <person name="Riley R."/>
            <person name="Lipzen A."/>
            <person name="Clum A."/>
            <person name="Drula E."/>
            <person name="Henrissat B."/>
            <person name="Kohler A."/>
            <person name="Grigoriev I.V."/>
            <person name="Martin F.M."/>
            <person name="Hacquard S."/>
        </authorList>
    </citation>
    <scope>NUCLEOTIDE SEQUENCE [LARGE SCALE GENOMIC DNA]</scope>
    <source>
        <strain evidence="2 3">MPI-CAGE-CH-0241</strain>
    </source>
</reference>
<accession>A0A9P9ARI4</accession>
<gene>
    <name evidence="2" type="ORF">B0T10DRAFT_164141</name>
</gene>
<sequence length="231" mass="25805">MSVSRYLGSCQLYRGFGHVEPTGRDPSRDHQGPKEDPPPLHHLPPPPLPYRLTFFALHSGPLLQLPMMPPMPPSHSPDTLPVPNYPYTALRLHYGRHHGFSGRQGICHSPPQLLISNREKKMRLERAKETARIVFCFHAMSLTPPCTNTYEVTSTRSPFFAWASVNSLSTTSRPNDKRPKLSFTTVSFDNDRRILLNGPQFVIRSGSAFSRPSLSRLGAVSSTPPQAIQAT</sequence>